<dbReference type="InterPro" id="IPR058913">
    <property type="entry name" value="Integrase_dom_put"/>
</dbReference>
<organism evidence="2 3">
    <name type="scientific">Acropora cervicornis</name>
    <name type="common">Staghorn coral</name>
    <dbReference type="NCBI Taxonomy" id="6130"/>
    <lineage>
        <taxon>Eukaryota</taxon>
        <taxon>Metazoa</taxon>
        <taxon>Cnidaria</taxon>
        <taxon>Anthozoa</taxon>
        <taxon>Hexacorallia</taxon>
        <taxon>Scleractinia</taxon>
        <taxon>Astrocoeniina</taxon>
        <taxon>Acroporidae</taxon>
        <taxon>Acropora</taxon>
    </lineage>
</organism>
<keyword evidence="3" id="KW-1185">Reference proteome</keyword>
<gene>
    <name evidence="2" type="ORF">P5673_004899</name>
</gene>
<dbReference type="Pfam" id="PF24764">
    <property type="entry name" value="rva_4"/>
    <property type="match status" value="1"/>
</dbReference>
<dbReference type="Proteomes" id="UP001249851">
    <property type="component" value="Unassembled WGS sequence"/>
</dbReference>
<proteinExistence type="predicted"/>
<name>A0AAD9QZ13_ACRCE</name>
<dbReference type="EMBL" id="JARQWQ010000008">
    <property type="protein sequence ID" value="KAK2570142.1"/>
    <property type="molecule type" value="Genomic_DNA"/>
</dbReference>
<evidence type="ECO:0000313" key="3">
    <source>
        <dbReference type="Proteomes" id="UP001249851"/>
    </source>
</evidence>
<evidence type="ECO:0000313" key="2">
    <source>
        <dbReference type="EMBL" id="KAK2570142.1"/>
    </source>
</evidence>
<reference evidence="2" key="2">
    <citation type="journal article" date="2023" name="Science">
        <title>Genomic signatures of disease resistance in endangered staghorn corals.</title>
        <authorList>
            <person name="Vollmer S.V."/>
            <person name="Selwyn J.D."/>
            <person name="Despard B.A."/>
            <person name="Roesel C.L."/>
        </authorList>
    </citation>
    <scope>NUCLEOTIDE SEQUENCE</scope>
    <source>
        <strain evidence="2">K2</strain>
    </source>
</reference>
<feature type="domain" description="Integrase core" evidence="1">
    <location>
        <begin position="7"/>
        <end position="87"/>
    </location>
</feature>
<protein>
    <recommendedName>
        <fullName evidence="1">Integrase core domain-containing protein</fullName>
    </recommendedName>
</protein>
<accession>A0AAD9QZ13</accession>
<dbReference type="PANTHER" id="PTHR46791">
    <property type="entry name" value="EXPRESSED PROTEIN"/>
    <property type="match status" value="1"/>
</dbReference>
<evidence type="ECO:0000259" key="1">
    <source>
        <dbReference type="Pfam" id="PF24764"/>
    </source>
</evidence>
<dbReference type="PANTHER" id="PTHR46791:SF5">
    <property type="entry name" value="CLR5 DOMAIN-CONTAINING PROTEIN-RELATED"/>
    <property type="match status" value="1"/>
</dbReference>
<comment type="caution">
    <text evidence="2">The sequence shown here is derived from an EMBL/GenBank/DDBJ whole genome shotgun (WGS) entry which is preliminary data.</text>
</comment>
<sequence>MDSKMFQHCDSGHKLIRWKLIVHVCIDGFSCLITLCMCCDSNKVETVLGLFEESTKTFGLPSRARYGYGMENVLVAQFLLRRRGLDR</sequence>
<reference evidence="2" key="1">
    <citation type="journal article" date="2023" name="G3 (Bethesda)">
        <title>Whole genome assembly and annotation of the endangered Caribbean coral Acropora cervicornis.</title>
        <authorList>
            <person name="Selwyn J.D."/>
            <person name="Vollmer S.V."/>
        </authorList>
    </citation>
    <scope>NUCLEOTIDE SEQUENCE</scope>
    <source>
        <strain evidence="2">K2</strain>
    </source>
</reference>
<dbReference type="AlphaFoldDB" id="A0AAD9QZ13"/>